<dbReference type="Proteomes" id="UP001055149">
    <property type="component" value="Unassembled WGS sequence"/>
</dbReference>
<comment type="caution">
    <text evidence="1">The sequence shown here is derived from an EMBL/GenBank/DDBJ whole genome shotgun (WGS) entry which is preliminary data.</text>
</comment>
<reference evidence="1" key="1">
    <citation type="journal article" date="2022" name="Int. J. Syst. Evol. Microbiol.">
        <title>A novel species of lactic acid bacteria, Ligilactobacillus pabuli sp. nov., isolated from alfalfa silage.</title>
        <authorList>
            <person name="Tohno M."/>
            <person name="Tanizawa Y."/>
            <person name="Sawada H."/>
            <person name="Sakamoto M."/>
            <person name="Ohkuma M."/>
            <person name="Kobayashi H."/>
        </authorList>
    </citation>
    <scope>NUCLEOTIDE SEQUENCE</scope>
    <source>
        <strain evidence="1">AF129</strain>
    </source>
</reference>
<organism evidence="1 2">
    <name type="scientific">Ligilactobacillus pabuli</name>
    <dbReference type="NCBI Taxonomy" id="2886039"/>
    <lineage>
        <taxon>Bacteria</taxon>
        <taxon>Bacillati</taxon>
        <taxon>Bacillota</taxon>
        <taxon>Bacilli</taxon>
        <taxon>Lactobacillales</taxon>
        <taxon>Lactobacillaceae</taxon>
        <taxon>Ligilactobacillus</taxon>
    </lineage>
</organism>
<dbReference type="EMBL" id="BQXH01000005">
    <property type="protein sequence ID" value="GKS81090.1"/>
    <property type="molecule type" value="Genomic_DNA"/>
</dbReference>
<evidence type="ECO:0000313" key="1">
    <source>
        <dbReference type="EMBL" id="GKS81090.1"/>
    </source>
</evidence>
<keyword evidence="2" id="KW-1185">Reference proteome</keyword>
<name>A0ABQ5JJJ6_9LACO</name>
<evidence type="ECO:0000313" key="2">
    <source>
        <dbReference type="Proteomes" id="UP001055149"/>
    </source>
</evidence>
<proteinExistence type="predicted"/>
<protein>
    <submittedName>
        <fullName evidence="1">Uncharacterized protein</fullName>
    </submittedName>
</protein>
<accession>A0ABQ5JJJ6</accession>
<gene>
    <name evidence="1" type="ORF">LPAF129_07750</name>
</gene>
<sequence length="58" mass="6537">MGTWNNLQKGFTVSERIRSAVANDCFWHISGCLVRQKGQIKKPPLINFGELRATMSSL</sequence>